<feature type="transmembrane region" description="Helical" evidence="8">
    <location>
        <begin position="174"/>
        <end position="195"/>
    </location>
</feature>
<dbReference type="Proteomes" id="UP001501266">
    <property type="component" value="Unassembled WGS sequence"/>
</dbReference>
<keyword evidence="6 8" id="KW-0472">Membrane</keyword>
<dbReference type="InterPro" id="IPR022357">
    <property type="entry name" value="MIP_CS"/>
</dbReference>
<dbReference type="PANTHER" id="PTHR43829">
    <property type="entry name" value="AQUAPORIN OR AQUAGLYCEROPORIN RELATED"/>
    <property type="match status" value="1"/>
</dbReference>
<keyword evidence="3 7" id="KW-0813">Transport</keyword>
<gene>
    <name evidence="9" type="ORF">GCM10009640_06380</name>
</gene>
<organism evidence="9 10">
    <name type="scientific">Agrococcus citreus</name>
    <dbReference type="NCBI Taxonomy" id="84643"/>
    <lineage>
        <taxon>Bacteria</taxon>
        <taxon>Bacillati</taxon>
        <taxon>Actinomycetota</taxon>
        <taxon>Actinomycetes</taxon>
        <taxon>Micrococcales</taxon>
        <taxon>Microbacteriaceae</taxon>
        <taxon>Agrococcus</taxon>
    </lineage>
</organism>
<dbReference type="PROSITE" id="PS00221">
    <property type="entry name" value="MIP"/>
    <property type="match status" value="1"/>
</dbReference>
<comment type="caution">
    <text evidence="9">The sequence shown here is derived from an EMBL/GenBank/DDBJ whole genome shotgun (WGS) entry which is preliminary data.</text>
</comment>
<name>A0ABP4JDB8_9MICO</name>
<keyword evidence="5 8" id="KW-1133">Transmembrane helix</keyword>
<feature type="transmembrane region" description="Helical" evidence="8">
    <location>
        <begin position="228"/>
        <end position="256"/>
    </location>
</feature>
<protein>
    <submittedName>
        <fullName evidence="9">MIP/aquaporin family protein</fullName>
    </submittedName>
</protein>
<dbReference type="PRINTS" id="PR00783">
    <property type="entry name" value="MINTRINSICP"/>
</dbReference>
<evidence type="ECO:0000256" key="5">
    <source>
        <dbReference type="ARBA" id="ARBA00022989"/>
    </source>
</evidence>
<dbReference type="RefSeq" id="WP_343917251.1">
    <property type="nucleotide sequence ID" value="NZ_BAAAKK010000001.1"/>
</dbReference>
<keyword evidence="10" id="KW-1185">Reference proteome</keyword>
<dbReference type="PANTHER" id="PTHR43829:SF9">
    <property type="entry name" value="AQUAPORIN-9"/>
    <property type="match status" value="1"/>
</dbReference>
<dbReference type="EMBL" id="BAAAKK010000001">
    <property type="protein sequence ID" value="GAA1419162.1"/>
    <property type="molecule type" value="Genomic_DNA"/>
</dbReference>
<dbReference type="Gene3D" id="1.20.1080.10">
    <property type="entry name" value="Glycerol uptake facilitator protein"/>
    <property type="match status" value="1"/>
</dbReference>
<dbReference type="Pfam" id="PF00230">
    <property type="entry name" value="MIP"/>
    <property type="match status" value="1"/>
</dbReference>
<evidence type="ECO:0000313" key="10">
    <source>
        <dbReference type="Proteomes" id="UP001501266"/>
    </source>
</evidence>
<comment type="similarity">
    <text evidence="2 7">Belongs to the MIP/aquaporin (TC 1.A.8) family.</text>
</comment>
<comment type="subcellular location">
    <subcellularLocation>
        <location evidence="1">Membrane</location>
        <topology evidence="1">Multi-pass membrane protein</topology>
    </subcellularLocation>
</comment>
<dbReference type="InterPro" id="IPR023271">
    <property type="entry name" value="Aquaporin-like"/>
</dbReference>
<accession>A0ABP4JDB8</accession>
<evidence type="ECO:0000313" key="9">
    <source>
        <dbReference type="EMBL" id="GAA1419162.1"/>
    </source>
</evidence>
<evidence type="ECO:0000256" key="1">
    <source>
        <dbReference type="ARBA" id="ARBA00004141"/>
    </source>
</evidence>
<dbReference type="SUPFAM" id="SSF81338">
    <property type="entry name" value="Aquaporin-like"/>
    <property type="match status" value="1"/>
</dbReference>
<dbReference type="InterPro" id="IPR000425">
    <property type="entry name" value="MIP"/>
</dbReference>
<proteinExistence type="inferred from homology"/>
<evidence type="ECO:0000256" key="2">
    <source>
        <dbReference type="ARBA" id="ARBA00006175"/>
    </source>
</evidence>
<evidence type="ECO:0000256" key="6">
    <source>
        <dbReference type="ARBA" id="ARBA00023136"/>
    </source>
</evidence>
<reference evidence="10" key="1">
    <citation type="journal article" date="2019" name="Int. J. Syst. Evol. Microbiol.">
        <title>The Global Catalogue of Microorganisms (GCM) 10K type strain sequencing project: providing services to taxonomists for standard genome sequencing and annotation.</title>
        <authorList>
            <consortium name="The Broad Institute Genomics Platform"/>
            <consortium name="The Broad Institute Genome Sequencing Center for Infectious Disease"/>
            <person name="Wu L."/>
            <person name="Ma J."/>
        </authorList>
    </citation>
    <scope>NUCLEOTIDE SEQUENCE [LARGE SCALE GENOMIC DNA]</scope>
    <source>
        <strain evidence="10">JCM 12398</strain>
    </source>
</reference>
<keyword evidence="4 7" id="KW-0812">Transmembrane</keyword>
<evidence type="ECO:0000256" key="3">
    <source>
        <dbReference type="ARBA" id="ARBA00022448"/>
    </source>
</evidence>
<evidence type="ECO:0000256" key="4">
    <source>
        <dbReference type="ARBA" id="ARBA00022692"/>
    </source>
</evidence>
<feature type="transmembrane region" description="Helical" evidence="8">
    <location>
        <begin position="93"/>
        <end position="113"/>
    </location>
</feature>
<evidence type="ECO:0000256" key="8">
    <source>
        <dbReference type="SAM" id="Phobius"/>
    </source>
</evidence>
<feature type="transmembrane region" description="Helical" evidence="8">
    <location>
        <begin position="43"/>
        <end position="65"/>
    </location>
</feature>
<feature type="transmembrane region" description="Helical" evidence="8">
    <location>
        <begin position="143"/>
        <end position="162"/>
    </location>
</feature>
<feature type="transmembrane region" description="Helical" evidence="8">
    <location>
        <begin position="6"/>
        <end position="31"/>
    </location>
</feature>
<sequence>MDLDIGLVFLSELVGTALLVLLGCGVVANVVLKGTKGFGGGFLMINFGWGLAVFSGVVVSIYSGAHINPAVTFGLLSNALATGADYQWAALPAYLGGQLLGAFLGAVLCWLAYKQHFDAEEDPGAKLGTFSTGPAIRSTGWNLITEIIGTFVLVFVVIAFGFQGGADSDTPAGLASLGALPVALLVVGIGASLGGPTGYAINPARDLGPRIAHAVLPIKGKGSSDWGYAWIPVAGPIIGGVLAGLAAPALVAMIAAGPAVGA</sequence>
<evidence type="ECO:0000256" key="7">
    <source>
        <dbReference type="RuleBase" id="RU000477"/>
    </source>
</evidence>
<dbReference type="InterPro" id="IPR050363">
    <property type="entry name" value="MIP/Aquaporin"/>
</dbReference>